<feature type="compositionally biased region" description="Polar residues" evidence="1">
    <location>
        <begin position="247"/>
        <end position="262"/>
    </location>
</feature>
<evidence type="ECO:0000313" key="7">
    <source>
        <dbReference type="WBParaSite" id="BXY_0669200.1"/>
    </source>
</evidence>
<feature type="compositionally biased region" description="Polar residues" evidence="1">
    <location>
        <begin position="200"/>
        <end position="228"/>
    </location>
</feature>
<feature type="region of interest" description="Disordered" evidence="1">
    <location>
        <begin position="39"/>
        <end position="74"/>
    </location>
</feature>
<feature type="compositionally biased region" description="Acidic residues" evidence="1">
    <location>
        <begin position="48"/>
        <end position="58"/>
    </location>
</feature>
<evidence type="ECO:0000313" key="6">
    <source>
        <dbReference type="Proteomes" id="UP000659654"/>
    </source>
</evidence>
<accession>A0A1I7S117</accession>
<sequence>MELLLKGKETVSRKEKNIRIQVKLEKPTGRHHTTINFAELLAQLEPHSDDEESSDDDSIGSGEAPDPSQMLDLEDLMAKGAGYDMDDEFIDDSAAVKKAVQHQKTPIYSGFFVHKGPIPLKDAPPPVVESPKKKSKATKPSSPKQKLRFKFTNFTLPEDSETTNKANGNDKNMAIPSTSTQKPAIKKTPKKPVLGAKDNIPTQNMSPRTTQTAPGTPQESNNDPNTPVNIRRQKSSKEKELKHKSKTAPSTPQQTSGASTPNREPRRLGMPPTLKPNPISFSQVSESSESGPDQDPPVRRMVGLPPIARKRK</sequence>
<dbReference type="Pfam" id="PF08729">
    <property type="entry name" value="HUN"/>
    <property type="match status" value="1"/>
</dbReference>
<evidence type="ECO:0000313" key="5">
    <source>
        <dbReference type="Proteomes" id="UP000095284"/>
    </source>
</evidence>
<dbReference type="AlphaFoldDB" id="A0A1I7S117"/>
<evidence type="ECO:0000313" key="3">
    <source>
        <dbReference type="EMBL" id="CAD5211287.1"/>
    </source>
</evidence>
<feature type="compositionally biased region" description="Low complexity" evidence="1">
    <location>
        <begin position="280"/>
        <end position="290"/>
    </location>
</feature>
<organism evidence="5 7">
    <name type="scientific">Bursaphelenchus xylophilus</name>
    <name type="common">Pinewood nematode worm</name>
    <name type="synonym">Aphelenchoides xylophilus</name>
    <dbReference type="NCBI Taxonomy" id="6326"/>
    <lineage>
        <taxon>Eukaryota</taxon>
        <taxon>Metazoa</taxon>
        <taxon>Ecdysozoa</taxon>
        <taxon>Nematoda</taxon>
        <taxon>Chromadorea</taxon>
        <taxon>Rhabditida</taxon>
        <taxon>Tylenchina</taxon>
        <taxon>Tylenchomorpha</taxon>
        <taxon>Aphelenchoidea</taxon>
        <taxon>Aphelenchoididae</taxon>
        <taxon>Bursaphelenchus</taxon>
    </lineage>
</organism>
<dbReference type="EMBL" id="CAJFCV020000001">
    <property type="protein sequence ID" value="CAG9088019.1"/>
    <property type="molecule type" value="Genomic_DNA"/>
</dbReference>
<dbReference type="Proteomes" id="UP000659654">
    <property type="component" value="Unassembled WGS sequence"/>
</dbReference>
<dbReference type="Proteomes" id="UP000582659">
    <property type="component" value="Unassembled WGS sequence"/>
</dbReference>
<dbReference type="WBParaSite" id="BXY_0669200.1">
    <property type="protein sequence ID" value="BXY_0669200.1"/>
    <property type="gene ID" value="BXY_0669200"/>
</dbReference>
<name>A0A1I7S117_BURXY</name>
<reference evidence="7" key="1">
    <citation type="submission" date="2016-11" db="UniProtKB">
        <authorList>
            <consortium name="WormBaseParasite"/>
        </authorList>
    </citation>
    <scope>IDENTIFICATION</scope>
</reference>
<evidence type="ECO:0000259" key="2">
    <source>
        <dbReference type="Pfam" id="PF08729"/>
    </source>
</evidence>
<feature type="region of interest" description="Disordered" evidence="1">
    <location>
        <begin position="115"/>
        <end position="312"/>
    </location>
</feature>
<dbReference type="OrthoDB" id="68076at2759"/>
<evidence type="ECO:0000313" key="4">
    <source>
        <dbReference type="EMBL" id="CAG9088019.1"/>
    </source>
</evidence>
<proteinExistence type="predicted"/>
<dbReference type="EMBL" id="CAJFDI010000001">
    <property type="protein sequence ID" value="CAD5211287.1"/>
    <property type="molecule type" value="Genomic_DNA"/>
</dbReference>
<evidence type="ECO:0000256" key="1">
    <source>
        <dbReference type="SAM" id="MobiDB-lite"/>
    </source>
</evidence>
<keyword evidence="6" id="KW-1185">Reference proteome</keyword>
<dbReference type="InterPro" id="IPR014840">
    <property type="entry name" value="HRD"/>
</dbReference>
<gene>
    <name evidence="3" type="ORF">BXYJ_LOCUS2353</name>
</gene>
<feature type="compositionally biased region" description="Polar residues" evidence="1">
    <location>
        <begin position="163"/>
        <end position="182"/>
    </location>
</feature>
<feature type="domain" description="Hpc2-related" evidence="2">
    <location>
        <begin position="75"/>
        <end position="118"/>
    </location>
</feature>
<dbReference type="Proteomes" id="UP000095284">
    <property type="component" value="Unplaced"/>
</dbReference>
<protein>
    <submittedName>
        <fullName evidence="3">(pine wood nematode) hypothetical protein</fullName>
    </submittedName>
    <submittedName>
        <fullName evidence="7">HUN domain-containing protein</fullName>
    </submittedName>
</protein>
<reference evidence="4" key="2">
    <citation type="submission" date="2020-08" db="EMBL/GenBank/DDBJ databases">
        <authorList>
            <person name="Kikuchi T."/>
        </authorList>
    </citation>
    <scope>NUCLEOTIDE SEQUENCE</scope>
    <source>
        <strain evidence="3">Ka4C1</strain>
    </source>
</reference>